<dbReference type="AlphaFoldDB" id="A0A6J6W8Z2"/>
<evidence type="ECO:0000256" key="1">
    <source>
        <dbReference type="ARBA" id="ARBA00023002"/>
    </source>
</evidence>
<proteinExistence type="predicted"/>
<reference evidence="3" key="1">
    <citation type="submission" date="2020-05" db="EMBL/GenBank/DDBJ databases">
        <authorList>
            <person name="Chiriac C."/>
            <person name="Salcher M."/>
            <person name="Ghai R."/>
            <person name="Kavagutti S V."/>
        </authorList>
    </citation>
    <scope>NUCLEOTIDE SEQUENCE</scope>
</reference>
<dbReference type="Gene3D" id="3.50.50.60">
    <property type="entry name" value="FAD/NAD(P)-binding domain"/>
    <property type="match status" value="1"/>
</dbReference>
<dbReference type="PRINTS" id="PR00420">
    <property type="entry name" value="RNGMNOXGNASE"/>
</dbReference>
<dbReference type="InterPro" id="IPR002938">
    <property type="entry name" value="FAD-bd"/>
</dbReference>
<dbReference type="InterPro" id="IPR050631">
    <property type="entry name" value="PheA/TfdB_FAD_monoxygenase"/>
</dbReference>
<name>A0A6J6W8Z2_9ZZZZ</name>
<dbReference type="SUPFAM" id="SSF51905">
    <property type="entry name" value="FAD/NAD(P)-binding domain"/>
    <property type="match status" value="1"/>
</dbReference>
<dbReference type="InterPro" id="IPR036188">
    <property type="entry name" value="FAD/NAD-bd_sf"/>
</dbReference>
<sequence length="410" mass="45438">MSDRKQVVIAGAGPVGMVAALKLAQAGLDVTIYEMGDDLSVDSKASTFHIPTLELCDELGLIDDMLDQGLMVPLFQQRDRKGGVIAQLDLSLLKDETKYPYRLQLEQSKFTRLVRKHLDKLPNAHLVYGAGVATAEDHTDYAVAILNDGTRVECDWLIGCDGANSMVRQSFGFEFPGETFAERFLVMSTTYEFRDVMTDLAEVAYITDPDEWMVLLKTPDHWRCLMAVSPDEDDDIAVTDERIQERLNGVLADLGHEHVDFPLVGKSLYRVNQRVAKNFAINRILLAGDSAHMNNPLGGFGMNSGIHDAWSAGDVIEAVELRGADAHKAAQIHGVVRSEVCHSYVQANTKKNFKDMQEKDEAARQARNAMLRALQDDVEAQKEYLRGTSMLTSAHEAIARVRNELAALSS</sequence>
<organism evidence="3">
    <name type="scientific">freshwater metagenome</name>
    <dbReference type="NCBI Taxonomy" id="449393"/>
    <lineage>
        <taxon>unclassified sequences</taxon>
        <taxon>metagenomes</taxon>
        <taxon>ecological metagenomes</taxon>
    </lineage>
</organism>
<evidence type="ECO:0000259" key="2">
    <source>
        <dbReference type="Pfam" id="PF01494"/>
    </source>
</evidence>
<dbReference type="Pfam" id="PF01494">
    <property type="entry name" value="FAD_binding_3"/>
    <property type="match status" value="1"/>
</dbReference>
<dbReference type="PANTHER" id="PTHR43476">
    <property type="entry name" value="3-(3-HYDROXY-PHENYL)PROPIONATE/3-HYDROXYCINNAMIC ACID HYDROXYLASE"/>
    <property type="match status" value="1"/>
</dbReference>
<dbReference type="PANTHER" id="PTHR43476:SF5">
    <property type="entry name" value="FAD-DEPENDENT MONOOXYGENASE"/>
    <property type="match status" value="1"/>
</dbReference>
<dbReference type="GO" id="GO:0071949">
    <property type="term" value="F:FAD binding"/>
    <property type="evidence" value="ECO:0007669"/>
    <property type="project" value="InterPro"/>
</dbReference>
<evidence type="ECO:0000313" key="3">
    <source>
        <dbReference type="EMBL" id="CAB4779593.1"/>
    </source>
</evidence>
<accession>A0A6J6W8Z2</accession>
<keyword evidence="1" id="KW-0560">Oxidoreductase</keyword>
<dbReference type="Gene3D" id="3.30.70.2450">
    <property type="match status" value="1"/>
</dbReference>
<feature type="domain" description="FAD-binding" evidence="2">
    <location>
        <begin position="6"/>
        <end position="319"/>
    </location>
</feature>
<protein>
    <submittedName>
        <fullName evidence="3">Unannotated protein</fullName>
    </submittedName>
</protein>
<dbReference type="GO" id="GO:0016491">
    <property type="term" value="F:oxidoreductase activity"/>
    <property type="evidence" value="ECO:0007669"/>
    <property type="project" value="UniProtKB-KW"/>
</dbReference>
<gene>
    <name evidence="3" type="ORF">UFOPK2938_00637</name>
</gene>
<dbReference type="EMBL" id="CAEZZX010000111">
    <property type="protein sequence ID" value="CAB4779593.1"/>
    <property type="molecule type" value="Genomic_DNA"/>
</dbReference>